<dbReference type="GO" id="GO:0005886">
    <property type="term" value="C:plasma membrane"/>
    <property type="evidence" value="ECO:0007669"/>
    <property type="project" value="UniProtKB-SubCell"/>
</dbReference>
<keyword evidence="2" id="KW-1134">Transmembrane beta strand</keyword>
<evidence type="ECO:0000313" key="3">
    <source>
        <dbReference type="EMBL" id="ACF46419.1"/>
    </source>
</evidence>
<dbReference type="GO" id="GO:0015562">
    <property type="term" value="F:efflux transmembrane transporter activity"/>
    <property type="evidence" value="ECO:0007669"/>
    <property type="project" value="InterPro"/>
</dbReference>
<keyword evidence="2" id="KW-0564">Palmitate</keyword>
<evidence type="ECO:0000313" key="4">
    <source>
        <dbReference type="Proteomes" id="UP000002725"/>
    </source>
</evidence>
<dbReference type="HOGENOM" id="CLU_012817_13_3_10"/>
<dbReference type="PROSITE" id="PS51257">
    <property type="entry name" value="PROKAR_LIPOPROTEIN"/>
    <property type="match status" value="1"/>
</dbReference>
<dbReference type="InterPro" id="IPR010131">
    <property type="entry name" value="MdtP/NodT-like"/>
</dbReference>
<dbReference type="eggNOG" id="COG1538">
    <property type="taxonomic scope" value="Bacteria"/>
</dbReference>
<dbReference type="Proteomes" id="UP000002725">
    <property type="component" value="Chromosome"/>
</dbReference>
<dbReference type="RefSeq" id="WP_012505953.1">
    <property type="nucleotide sequence ID" value="NC_011059.1"/>
</dbReference>
<protein>
    <submittedName>
        <fullName evidence="3">RND efflux system, outer membrane lipoprotein, NodT family</fullName>
    </submittedName>
</protein>
<dbReference type="PANTHER" id="PTHR30203:SF33">
    <property type="entry name" value="BLR4455 PROTEIN"/>
    <property type="match status" value="1"/>
</dbReference>
<sequence>MKRDTMNISVTQRITLIALIASLSSCSMSGKYIQPETGVPSSFRGEQSAQQHPLHSSSTIGRLSYRTFFQDPALLVLIESAIAHNSDLQLAMKNIDYASLTLRQAGLSGLPGFGLQGSASSSGTSDYGSSPLSDGEESVETFSASAYASWELDIWGKIRSRKKSALAGYLESVEAGKAVQTRLVASVAEGYSTLQMLDTQYAVTAQNLELAATTLSMMRLQYDAGLVTSLAVDRQEALKLDAEAGLAKIEQQIALQENALSVLCGRMPEGIERGAVRPMQNRFSAGIPAALLSNRPDVKAAELALMKAHAETGVAAANLYPSLTISAEAGSEALKASDWFTFPGSLFSFVQGAVLQPIFQQGTLRTAYKQSQVVREEEEIRFRQAVLDAVREVSDALVTIDKLDVQQRAAEKQVALLQQSVTNAGLLFQGGMADYLDVISAQSAALDAELSLSDIRRQQRNAVTELYRAAGGGWQ</sequence>
<reference evidence="3" key="1">
    <citation type="submission" date="2008-06" db="EMBL/GenBank/DDBJ databases">
        <title>Complete sequence of chromosome of Prosthecochloris aestuarii DSM 271.</title>
        <authorList>
            <consortium name="US DOE Joint Genome Institute"/>
            <person name="Lucas S."/>
            <person name="Copeland A."/>
            <person name="Lapidus A."/>
            <person name="Glavina del Rio T."/>
            <person name="Dalin E."/>
            <person name="Tice H."/>
            <person name="Bruce D."/>
            <person name="Goodwin L."/>
            <person name="Pitluck S."/>
            <person name="Schmutz J."/>
            <person name="Larimer F."/>
            <person name="Land M."/>
            <person name="Hauser L."/>
            <person name="Kyrpides N."/>
            <person name="Anderson I."/>
            <person name="Liu Z."/>
            <person name="Li T."/>
            <person name="Zhao F."/>
            <person name="Overmann J."/>
            <person name="Bryant D.A."/>
            <person name="Richardson P."/>
        </authorList>
    </citation>
    <scope>NUCLEOTIDE SEQUENCE [LARGE SCALE GENOMIC DNA]</scope>
    <source>
        <strain evidence="3">DSM 271</strain>
    </source>
</reference>
<dbReference type="SUPFAM" id="SSF56954">
    <property type="entry name" value="Outer membrane efflux proteins (OEP)"/>
    <property type="match status" value="1"/>
</dbReference>
<keyword evidence="4" id="KW-1185">Reference proteome</keyword>
<dbReference type="AlphaFoldDB" id="B4S8N2"/>
<dbReference type="NCBIfam" id="TIGR01845">
    <property type="entry name" value="outer_NodT"/>
    <property type="match status" value="1"/>
</dbReference>
<dbReference type="PANTHER" id="PTHR30203">
    <property type="entry name" value="OUTER MEMBRANE CATION EFFLUX PROTEIN"/>
    <property type="match status" value="1"/>
</dbReference>
<accession>B4S8N2</accession>
<gene>
    <name evidence="3" type="ordered locus">Paes_1398</name>
</gene>
<evidence type="ECO:0000256" key="2">
    <source>
        <dbReference type="RuleBase" id="RU362097"/>
    </source>
</evidence>
<dbReference type="KEGG" id="paa:Paes_1398"/>
<dbReference type="InterPro" id="IPR003423">
    <property type="entry name" value="OMP_efflux"/>
</dbReference>
<dbReference type="STRING" id="290512.Paes_1398"/>
<dbReference type="Gene3D" id="2.20.200.10">
    <property type="entry name" value="Outer membrane efflux proteins (OEP)"/>
    <property type="match status" value="1"/>
</dbReference>
<evidence type="ECO:0000256" key="1">
    <source>
        <dbReference type="ARBA" id="ARBA00007613"/>
    </source>
</evidence>
<dbReference type="Pfam" id="PF02321">
    <property type="entry name" value="OEP"/>
    <property type="match status" value="2"/>
</dbReference>
<comment type="similarity">
    <text evidence="1 2">Belongs to the outer membrane factor (OMF) (TC 1.B.17) family.</text>
</comment>
<dbReference type="Gene3D" id="1.20.1600.10">
    <property type="entry name" value="Outer membrane efflux proteins (OEP)"/>
    <property type="match status" value="1"/>
</dbReference>
<keyword evidence="2 3" id="KW-0449">Lipoprotein</keyword>
<dbReference type="EMBL" id="CP001108">
    <property type="protein sequence ID" value="ACF46419.1"/>
    <property type="molecule type" value="Genomic_DNA"/>
</dbReference>
<comment type="subcellular location">
    <subcellularLocation>
        <location evidence="2">Cell membrane</location>
        <topology evidence="2">Lipid-anchor</topology>
    </subcellularLocation>
</comment>
<keyword evidence="2" id="KW-0472">Membrane</keyword>
<keyword evidence="2" id="KW-0812">Transmembrane</keyword>
<organism evidence="3 4">
    <name type="scientific">Prosthecochloris aestuarii (strain DSM 271 / SK 413)</name>
    <dbReference type="NCBI Taxonomy" id="290512"/>
    <lineage>
        <taxon>Bacteria</taxon>
        <taxon>Pseudomonadati</taxon>
        <taxon>Chlorobiota</taxon>
        <taxon>Chlorobiia</taxon>
        <taxon>Chlorobiales</taxon>
        <taxon>Chlorobiaceae</taxon>
        <taxon>Prosthecochloris</taxon>
    </lineage>
</organism>
<name>B4S8N2_PROA2</name>
<proteinExistence type="inferred from homology"/>